<keyword evidence="1" id="KW-0472">Membrane</keyword>
<keyword evidence="1" id="KW-1133">Transmembrane helix</keyword>
<dbReference type="Proteomes" id="UP000267908">
    <property type="component" value="Unassembled WGS sequence"/>
</dbReference>
<keyword evidence="1" id="KW-0812">Transmembrane</keyword>
<evidence type="ECO:0000313" key="2">
    <source>
        <dbReference type="EMBL" id="RMP07184.1"/>
    </source>
</evidence>
<dbReference type="EMBL" id="RBRA01000325">
    <property type="protein sequence ID" value="RMQ17735.1"/>
    <property type="molecule type" value="Genomic_DNA"/>
</dbReference>
<organism evidence="2 4">
    <name type="scientific">Pseudomonas syringae pv. delphinii</name>
    <dbReference type="NCBI Taxonomy" id="192088"/>
    <lineage>
        <taxon>Bacteria</taxon>
        <taxon>Pseudomonadati</taxon>
        <taxon>Pseudomonadota</taxon>
        <taxon>Gammaproteobacteria</taxon>
        <taxon>Pseudomonadales</taxon>
        <taxon>Pseudomonadaceae</taxon>
        <taxon>Pseudomonas</taxon>
    </lineage>
</organism>
<dbReference type="Proteomes" id="UP000269044">
    <property type="component" value="Unassembled WGS sequence"/>
</dbReference>
<evidence type="ECO:0000256" key="1">
    <source>
        <dbReference type="SAM" id="Phobius"/>
    </source>
</evidence>
<gene>
    <name evidence="3" type="ORF">ALQ08_103070</name>
    <name evidence="2" type="ORF">ALQ28_102928</name>
</gene>
<proteinExistence type="predicted"/>
<accession>A0A0P9R9D6</accession>
<evidence type="ECO:0000313" key="5">
    <source>
        <dbReference type="Proteomes" id="UP000269044"/>
    </source>
</evidence>
<feature type="transmembrane region" description="Helical" evidence="1">
    <location>
        <begin position="75"/>
        <end position="98"/>
    </location>
</feature>
<protein>
    <submittedName>
        <fullName evidence="2">Uncharacterized protein</fullName>
    </submittedName>
</protein>
<dbReference type="AlphaFoldDB" id="A0A0P9R9D6"/>
<name>A0A0P9R9D6_9PSED</name>
<sequence length="212" mass="24535">MRHVGQIDDGKREISTLSIEELTPSIESDREKTAQPGWRLYHLQQAKNPHAKNADHYRTGYSMQAFKNCIRKKHFWPFLFLVFMSISLVVYAALFSLLDNSSCQHYNHTEKLKGGSKSFNNKPFTIAICGAGVNNSLFNGDGMERVRLTIFDDQGELLARRYYKVFWDGQPGHEPLKVSEDSIVYQDDKEQMDHTIIMPPTRLEWIRARLPL</sequence>
<comment type="caution">
    <text evidence="2">The sequence shown here is derived from an EMBL/GenBank/DDBJ whole genome shotgun (WGS) entry which is preliminary data.</text>
</comment>
<reference evidence="4 5" key="1">
    <citation type="submission" date="2018-08" db="EMBL/GenBank/DDBJ databases">
        <title>Recombination of ecologically and evolutionarily significant loci maintains genetic cohesion in the Pseudomonas syringae species complex.</title>
        <authorList>
            <person name="Dillon M."/>
            <person name="Thakur S."/>
            <person name="Almeida R.N.D."/>
            <person name="Weir B.S."/>
            <person name="Guttman D.S."/>
        </authorList>
    </citation>
    <scope>NUCLEOTIDE SEQUENCE [LARGE SCALE GENOMIC DNA]</scope>
    <source>
        <strain evidence="3 5">ICMP 13052</strain>
        <strain evidence="2 4">ICMP 4330</strain>
    </source>
</reference>
<dbReference type="EMBL" id="RBQG01000315">
    <property type="protein sequence ID" value="RMP07184.1"/>
    <property type="molecule type" value="Genomic_DNA"/>
</dbReference>
<evidence type="ECO:0000313" key="3">
    <source>
        <dbReference type="EMBL" id="RMQ17735.1"/>
    </source>
</evidence>
<evidence type="ECO:0000313" key="4">
    <source>
        <dbReference type="Proteomes" id="UP000267908"/>
    </source>
</evidence>